<name>A0A914VCD7_9BILA</name>
<dbReference type="Proteomes" id="UP000887566">
    <property type="component" value="Unplaced"/>
</dbReference>
<proteinExistence type="predicted"/>
<reference evidence="3" key="1">
    <citation type="submission" date="2022-11" db="UniProtKB">
        <authorList>
            <consortium name="WormBaseParasite"/>
        </authorList>
    </citation>
    <scope>IDENTIFICATION</scope>
</reference>
<sequence length="94" mass="10312">YFSGAARATNEAILGIFEHYSGEPVKSEEMDDVNRDMKYAAAAALGVIVLSTVYNIWFLLVMRTYYRFVKDKAAAGQEAALFQPLATAPPPPPP</sequence>
<evidence type="ECO:0000313" key="3">
    <source>
        <dbReference type="WBParaSite" id="PSAMB.scaffold18127size991.g37501.t1"/>
    </source>
</evidence>
<dbReference type="WBParaSite" id="PSAMB.scaffold18127size991.g37501.t1">
    <property type="protein sequence ID" value="PSAMB.scaffold18127size991.g37501.t1"/>
    <property type="gene ID" value="PSAMB.scaffold18127size991.g37501"/>
</dbReference>
<feature type="transmembrane region" description="Helical" evidence="1">
    <location>
        <begin position="39"/>
        <end position="62"/>
    </location>
</feature>
<keyword evidence="1" id="KW-0812">Transmembrane</keyword>
<protein>
    <submittedName>
        <fullName evidence="3">Uncharacterized protein</fullName>
    </submittedName>
</protein>
<keyword evidence="2" id="KW-1185">Reference proteome</keyword>
<keyword evidence="1" id="KW-1133">Transmembrane helix</keyword>
<organism evidence="2 3">
    <name type="scientific">Plectus sambesii</name>
    <dbReference type="NCBI Taxonomy" id="2011161"/>
    <lineage>
        <taxon>Eukaryota</taxon>
        <taxon>Metazoa</taxon>
        <taxon>Ecdysozoa</taxon>
        <taxon>Nematoda</taxon>
        <taxon>Chromadorea</taxon>
        <taxon>Plectida</taxon>
        <taxon>Plectina</taxon>
        <taxon>Plectoidea</taxon>
        <taxon>Plectidae</taxon>
        <taxon>Plectus</taxon>
    </lineage>
</organism>
<accession>A0A914VCD7</accession>
<keyword evidence="1" id="KW-0472">Membrane</keyword>
<dbReference type="AlphaFoldDB" id="A0A914VCD7"/>
<evidence type="ECO:0000256" key="1">
    <source>
        <dbReference type="SAM" id="Phobius"/>
    </source>
</evidence>
<evidence type="ECO:0000313" key="2">
    <source>
        <dbReference type="Proteomes" id="UP000887566"/>
    </source>
</evidence>